<protein>
    <submittedName>
        <fullName evidence="1">Uncharacterized protein</fullName>
    </submittedName>
</protein>
<evidence type="ECO:0000313" key="1">
    <source>
        <dbReference type="EMBL" id="EXC11820.1"/>
    </source>
</evidence>
<name>W9S373_9ROSA</name>
<evidence type="ECO:0000313" key="2">
    <source>
        <dbReference type="Proteomes" id="UP000030645"/>
    </source>
</evidence>
<reference evidence="2" key="1">
    <citation type="submission" date="2013-01" db="EMBL/GenBank/DDBJ databases">
        <title>Draft Genome Sequence of a Mulberry Tree, Morus notabilis C.K. Schneid.</title>
        <authorList>
            <person name="He N."/>
            <person name="Zhao S."/>
        </authorList>
    </citation>
    <scope>NUCLEOTIDE SEQUENCE</scope>
</reference>
<gene>
    <name evidence="1" type="ORF">L484_009231</name>
</gene>
<keyword evidence="2" id="KW-1185">Reference proteome</keyword>
<organism evidence="1 2">
    <name type="scientific">Morus notabilis</name>
    <dbReference type="NCBI Taxonomy" id="981085"/>
    <lineage>
        <taxon>Eukaryota</taxon>
        <taxon>Viridiplantae</taxon>
        <taxon>Streptophyta</taxon>
        <taxon>Embryophyta</taxon>
        <taxon>Tracheophyta</taxon>
        <taxon>Spermatophyta</taxon>
        <taxon>Magnoliopsida</taxon>
        <taxon>eudicotyledons</taxon>
        <taxon>Gunneridae</taxon>
        <taxon>Pentapetalae</taxon>
        <taxon>rosids</taxon>
        <taxon>fabids</taxon>
        <taxon>Rosales</taxon>
        <taxon>Moraceae</taxon>
        <taxon>Moreae</taxon>
        <taxon>Morus</taxon>
    </lineage>
</organism>
<accession>W9S373</accession>
<proteinExistence type="predicted"/>
<dbReference type="AlphaFoldDB" id="W9S373"/>
<dbReference type="Proteomes" id="UP000030645">
    <property type="component" value="Unassembled WGS sequence"/>
</dbReference>
<dbReference type="EMBL" id="KE345705">
    <property type="protein sequence ID" value="EXC11820.1"/>
    <property type="molecule type" value="Genomic_DNA"/>
</dbReference>
<sequence length="104" mass="12172">MKDFEKNMVNVIEHVKEPDKACRVHLEPTKASNEYAAIASNYCQGRMVKFEDPGKESSGPWQIRFYHTDVSGRREDKIPTDQQAWNKHKFAWGWSIDDIFKGRI</sequence>